<dbReference type="GO" id="GO:0046872">
    <property type="term" value="F:metal ion binding"/>
    <property type="evidence" value="ECO:0007669"/>
    <property type="project" value="UniProtKB-KW"/>
</dbReference>
<evidence type="ECO:0000256" key="1">
    <source>
        <dbReference type="ARBA" id="ARBA00001946"/>
    </source>
</evidence>
<dbReference type="InterPro" id="IPR003607">
    <property type="entry name" value="HD/PDEase_dom"/>
</dbReference>
<dbReference type="InterPro" id="IPR043519">
    <property type="entry name" value="NT_sf"/>
</dbReference>
<evidence type="ECO:0000256" key="10">
    <source>
        <dbReference type="ARBA" id="ARBA00022842"/>
    </source>
</evidence>
<keyword evidence="6" id="KW-0547">Nucleotide-binding</keyword>
<protein>
    <recommendedName>
        <fullName evidence="13">HD domain-containing protein</fullName>
    </recommendedName>
</protein>
<comment type="cofactor">
    <cofactor evidence="1">
        <name>Mg(2+)</name>
        <dbReference type="ChEBI" id="CHEBI:18420"/>
    </cofactor>
</comment>
<dbReference type="GO" id="GO:0042245">
    <property type="term" value="P:RNA repair"/>
    <property type="evidence" value="ECO:0007669"/>
    <property type="project" value="UniProtKB-KW"/>
</dbReference>
<keyword evidence="5" id="KW-0479">Metal-binding</keyword>
<dbReference type="RefSeq" id="WP_107289225.1">
    <property type="nucleotide sequence ID" value="NZ_PYNF01000003.1"/>
</dbReference>
<gene>
    <name evidence="14" type="ORF">C9J27_05520</name>
</gene>
<evidence type="ECO:0000256" key="12">
    <source>
        <dbReference type="RuleBase" id="RU003953"/>
    </source>
</evidence>
<keyword evidence="9" id="KW-0067">ATP-binding</keyword>
<dbReference type="Gene3D" id="3.30.460.10">
    <property type="entry name" value="Beta Polymerase, domain 2"/>
    <property type="match status" value="1"/>
</dbReference>
<keyword evidence="10" id="KW-0460">Magnesium</keyword>
<proteinExistence type="inferred from homology"/>
<dbReference type="CDD" id="cd00077">
    <property type="entry name" value="HDc"/>
    <property type="match status" value="1"/>
</dbReference>
<feature type="domain" description="HD" evidence="13">
    <location>
        <begin position="227"/>
        <end position="328"/>
    </location>
</feature>
<dbReference type="Proteomes" id="UP000241426">
    <property type="component" value="Unassembled WGS sequence"/>
</dbReference>
<keyword evidence="8" id="KW-0378">Hydrolase</keyword>
<comment type="similarity">
    <text evidence="12">Belongs to the tRNA nucleotidyltransferase/poly(A) polymerase family.</text>
</comment>
<dbReference type="SUPFAM" id="SSF81891">
    <property type="entry name" value="Poly A polymerase C-terminal region-like"/>
    <property type="match status" value="1"/>
</dbReference>
<dbReference type="InterPro" id="IPR006674">
    <property type="entry name" value="HD_domain"/>
</dbReference>
<keyword evidence="4" id="KW-0548">Nucleotidyltransferase</keyword>
<evidence type="ECO:0000256" key="4">
    <source>
        <dbReference type="ARBA" id="ARBA00022695"/>
    </source>
</evidence>
<evidence type="ECO:0000256" key="7">
    <source>
        <dbReference type="ARBA" id="ARBA00022800"/>
    </source>
</evidence>
<dbReference type="PANTHER" id="PTHR47545:SF1">
    <property type="entry name" value="MULTIFUNCTIONAL CCA PROTEIN"/>
    <property type="match status" value="1"/>
</dbReference>
<dbReference type="Pfam" id="PF01966">
    <property type="entry name" value="HD"/>
    <property type="match status" value="1"/>
</dbReference>
<dbReference type="GO" id="GO:0003723">
    <property type="term" value="F:RNA binding"/>
    <property type="evidence" value="ECO:0007669"/>
    <property type="project" value="UniProtKB-KW"/>
</dbReference>
<reference evidence="14 15" key="1">
    <citation type="submission" date="2018-01" db="EMBL/GenBank/DDBJ databases">
        <title>Whole genome sequencing of Histamine producing bacteria.</title>
        <authorList>
            <person name="Butler K."/>
        </authorList>
    </citation>
    <scope>NUCLEOTIDE SEQUENCE [LARGE SCALE GENOMIC DNA]</scope>
    <source>
        <strain evidence="14 15">FS-7.2</strain>
    </source>
</reference>
<evidence type="ECO:0000256" key="5">
    <source>
        <dbReference type="ARBA" id="ARBA00022723"/>
    </source>
</evidence>
<keyword evidence="7" id="KW-0692">RNA repair</keyword>
<evidence type="ECO:0000313" key="15">
    <source>
        <dbReference type="Proteomes" id="UP000241426"/>
    </source>
</evidence>
<dbReference type="EMBL" id="PYNF01000003">
    <property type="protein sequence ID" value="PSV00595.1"/>
    <property type="molecule type" value="Genomic_DNA"/>
</dbReference>
<dbReference type="AlphaFoldDB" id="A0A2T3KLJ7"/>
<dbReference type="GO" id="GO:0016779">
    <property type="term" value="F:nucleotidyltransferase activity"/>
    <property type="evidence" value="ECO:0007669"/>
    <property type="project" value="UniProtKB-KW"/>
</dbReference>
<dbReference type="SUPFAM" id="SSF81301">
    <property type="entry name" value="Nucleotidyltransferase"/>
    <property type="match status" value="1"/>
</dbReference>
<evidence type="ECO:0000313" key="14">
    <source>
        <dbReference type="EMBL" id="PSV00595.1"/>
    </source>
</evidence>
<organism evidence="14 15">
    <name type="scientific">Photobacterium kishitanii</name>
    <dbReference type="NCBI Taxonomy" id="318456"/>
    <lineage>
        <taxon>Bacteria</taxon>
        <taxon>Pseudomonadati</taxon>
        <taxon>Pseudomonadota</taxon>
        <taxon>Gammaproteobacteria</taxon>
        <taxon>Vibrionales</taxon>
        <taxon>Vibrionaceae</taxon>
        <taxon>Photobacterium</taxon>
    </lineage>
</organism>
<evidence type="ECO:0000256" key="11">
    <source>
        <dbReference type="ARBA" id="ARBA00022884"/>
    </source>
</evidence>
<dbReference type="PROSITE" id="PS51831">
    <property type="entry name" value="HD"/>
    <property type="match status" value="1"/>
</dbReference>
<name>A0A2T3KLJ7_9GAMM</name>
<dbReference type="InterPro" id="IPR002646">
    <property type="entry name" value="PolA_pol_head_dom"/>
</dbReference>
<dbReference type="PANTHER" id="PTHR47545">
    <property type="entry name" value="MULTIFUNCTIONAL CCA PROTEIN"/>
    <property type="match status" value="1"/>
</dbReference>
<dbReference type="InterPro" id="IPR050124">
    <property type="entry name" value="tRNA_CCA-adding_enzyme"/>
</dbReference>
<comment type="caution">
    <text evidence="14">The sequence shown here is derived from an EMBL/GenBank/DDBJ whole genome shotgun (WGS) entry which is preliminary data.</text>
</comment>
<dbReference type="Pfam" id="PF01743">
    <property type="entry name" value="PolyA_pol"/>
    <property type="match status" value="1"/>
</dbReference>
<dbReference type="GO" id="GO:0008033">
    <property type="term" value="P:tRNA processing"/>
    <property type="evidence" value="ECO:0007669"/>
    <property type="project" value="UniProtKB-KW"/>
</dbReference>
<evidence type="ECO:0000256" key="2">
    <source>
        <dbReference type="ARBA" id="ARBA00022679"/>
    </source>
</evidence>
<accession>A0A2T3KLJ7</accession>
<dbReference type="GO" id="GO:0005524">
    <property type="term" value="F:ATP binding"/>
    <property type="evidence" value="ECO:0007669"/>
    <property type="project" value="UniProtKB-KW"/>
</dbReference>
<keyword evidence="11 12" id="KW-0694">RNA-binding</keyword>
<evidence type="ECO:0000256" key="8">
    <source>
        <dbReference type="ARBA" id="ARBA00022801"/>
    </source>
</evidence>
<dbReference type="Gene3D" id="1.10.3090.10">
    <property type="entry name" value="cca-adding enzyme, domain 2"/>
    <property type="match status" value="1"/>
</dbReference>
<dbReference type="Pfam" id="PF12627">
    <property type="entry name" value="PolyA_pol_RNAbd"/>
    <property type="match status" value="1"/>
</dbReference>
<keyword evidence="2 12" id="KW-0808">Transferase</keyword>
<sequence>MTEYLVGNVPRDLLLNQPPKTKHFVVIGESTESMVKKGFKKDDPKFPTFLHPVTSERYSLAVRKVYKRAFDTANEQSTQNATLEDDLERRGLTINSIAMDLNGEIIDPFKGVEDIKAKVLRHTSTCFSEDPLQIVRLSRYYARYKHSGFTIAEETRLLVKSMVREGVIKKLSAGVIINEMMRAFDEDHPRIFFETLADFGALKYIFPELDSLRFAEQWIKYHPEGNAFEHSMQVLEAAKELGANHDQLFAALMHDIGKGNTPADILPKHTGHESRGVKLLEALFNRFTLSKKTMHLSKIIAKNHMLMHSITELKASSLLTLLDDLKAFKQEDSTLDSFILITRADECGRNNLNTIRDYNANEEYLRFAFQKANKITLDIVRFRFNCDGKKAADKLKKMRIEVLSKFRENWNFAMETNKKLKNAGLDARLEYQPKNNSISIKSNGTKLAAASMNQCKELCIGLLAGVNITSQAACKALQGDKE</sequence>
<evidence type="ECO:0000256" key="9">
    <source>
        <dbReference type="ARBA" id="ARBA00022840"/>
    </source>
</evidence>
<dbReference type="InterPro" id="IPR032828">
    <property type="entry name" value="PolyA_RNA-bd"/>
</dbReference>
<evidence type="ECO:0000259" key="13">
    <source>
        <dbReference type="PROSITE" id="PS51831"/>
    </source>
</evidence>
<keyword evidence="3" id="KW-0819">tRNA processing</keyword>
<evidence type="ECO:0000256" key="3">
    <source>
        <dbReference type="ARBA" id="ARBA00022694"/>
    </source>
</evidence>
<evidence type="ECO:0000256" key="6">
    <source>
        <dbReference type="ARBA" id="ARBA00022741"/>
    </source>
</evidence>
<dbReference type="GO" id="GO:0016787">
    <property type="term" value="F:hydrolase activity"/>
    <property type="evidence" value="ECO:0007669"/>
    <property type="project" value="UniProtKB-KW"/>
</dbReference>